<dbReference type="Pfam" id="PF02585">
    <property type="entry name" value="PIG-L"/>
    <property type="match status" value="1"/>
</dbReference>
<name>A0A927ZNH7_9CLOT</name>
<sequence length="317" mass="36774">MNNQLYMKLYKLYAEVLRTKNNLPIYSIKSSSYFKKTYSLEYENEKINLLNNLEGNNILILAPHIDDDIIGCGGTILKYINNGKKVHIVYLTNGNKNGNPEERYNEAIHVASTIGICRENLYFLSSNDKELLTSNIEDELISVIEKVKPDTIFLPCTLDTHIDHFGASKKLVNAYSLCKNAFDTVKNIYQYESQSPITHIYANTLLDITNEINKKMETLSLYPSQKISFKFFKDLYKVNGMFIGKNRYGEFFIKSTLEEFNNFYINNFTKIEKYESIKVKLIPFRNRNSIIKAYNSSIDNKSMLKVFKSSRENTKAF</sequence>
<dbReference type="EMBL" id="SVCM01000033">
    <property type="protein sequence ID" value="MBE6059115.1"/>
    <property type="molecule type" value="Genomic_DNA"/>
</dbReference>
<gene>
    <name evidence="1" type="ORF">E7215_02930</name>
</gene>
<dbReference type="SUPFAM" id="SSF102588">
    <property type="entry name" value="LmbE-like"/>
    <property type="match status" value="1"/>
</dbReference>
<accession>A0A927ZNH7</accession>
<comment type="caution">
    <text evidence="1">The sequence shown here is derived from an EMBL/GenBank/DDBJ whole genome shotgun (WGS) entry which is preliminary data.</text>
</comment>
<proteinExistence type="predicted"/>
<dbReference type="Proteomes" id="UP000768462">
    <property type="component" value="Unassembled WGS sequence"/>
</dbReference>
<dbReference type="InterPro" id="IPR024078">
    <property type="entry name" value="LmbE-like_dom_sf"/>
</dbReference>
<dbReference type="Gene3D" id="3.40.50.10320">
    <property type="entry name" value="LmbE-like"/>
    <property type="match status" value="1"/>
</dbReference>
<protein>
    <recommendedName>
        <fullName evidence="3">PIG-L family deacetylase</fullName>
    </recommendedName>
</protein>
<dbReference type="AlphaFoldDB" id="A0A927ZNH7"/>
<evidence type="ECO:0000313" key="2">
    <source>
        <dbReference type="Proteomes" id="UP000768462"/>
    </source>
</evidence>
<dbReference type="PANTHER" id="PTHR12993:SF11">
    <property type="entry name" value="N-ACETYLGLUCOSAMINYL-PHOSPHATIDYLINOSITOL DE-N-ACETYLASE"/>
    <property type="match status" value="1"/>
</dbReference>
<dbReference type="PANTHER" id="PTHR12993">
    <property type="entry name" value="N-ACETYLGLUCOSAMINYL-PHOSPHATIDYLINOSITOL DE-N-ACETYLASE-RELATED"/>
    <property type="match status" value="1"/>
</dbReference>
<evidence type="ECO:0000313" key="1">
    <source>
        <dbReference type="EMBL" id="MBE6059115.1"/>
    </source>
</evidence>
<organism evidence="1 2">
    <name type="scientific">Clostridium sulfidigenes</name>
    <dbReference type="NCBI Taxonomy" id="318464"/>
    <lineage>
        <taxon>Bacteria</taxon>
        <taxon>Bacillati</taxon>
        <taxon>Bacillota</taxon>
        <taxon>Clostridia</taxon>
        <taxon>Eubacteriales</taxon>
        <taxon>Clostridiaceae</taxon>
        <taxon>Clostridium</taxon>
    </lineage>
</organism>
<reference evidence="1" key="1">
    <citation type="submission" date="2019-04" db="EMBL/GenBank/DDBJ databases">
        <title>Evolution of Biomass-Degrading Anaerobic Consortia Revealed by Metagenomics.</title>
        <authorList>
            <person name="Peng X."/>
        </authorList>
    </citation>
    <scope>NUCLEOTIDE SEQUENCE</scope>
    <source>
        <strain evidence="1">SIG254</strain>
    </source>
</reference>
<dbReference type="GO" id="GO:0016811">
    <property type="term" value="F:hydrolase activity, acting on carbon-nitrogen (but not peptide) bonds, in linear amides"/>
    <property type="evidence" value="ECO:0007669"/>
    <property type="project" value="TreeGrafter"/>
</dbReference>
<dbReference type="InterPro" id="IPR003737">
    <property type="entry name" value="GlcNAc_PI_deacetylase-related"/>
</dbReference>
<evidence type="ECO:0008006" key="3">
    <source>
        <dbReference type="Google" id="ProtNLM"/>
    </source>
</evidence>